<evidence type="ECO:0000313" key="2">
    <source>
        <dbReference type="Proteomes" id="UP000023772"/>
    </source>
</evidence>
<proteinExistence type="predicted"/>
<evidence type="ECO:0000313" key="1">
    <source>
        <dbReference type="EMBL" id="AHW61045.1"/>
    </source>
</evidence>
<protein>
    <submittedName>
        <fullName evidence="1">Uncharacterized protein</fullName>
    </submittedName>
</protein>
<accession>A0ABN4D089</accession>
<reference evidence="1 2" key="1">
    <citation type="submission" date="2014-03" db="EMBL/GenBank/DDBJ databases">
        <title>Complete genome sequence of a deeply braunched marine Bacteroidia bacterium Draconibacterium orientale type strain FH5T.</title>
        <authorList>
            <person name="Li X."/>
            <person name="Wang X."/>
            <person name="Xie Z."/>
            <person name="Du Z."/>
            <person name="Chen G."/>
        </authorList>
    </citation>
    <scope>NUCLEOTIDE SEQUENCE [LARGE SCALE GENOMIC DNA]</scope>
    <source>
        <strain evidence="1 2">FH5</strain>
    </source>
</reference>
<name>A0ABN4D089_9BACT</name>
<keyword evidence="2" id="KW-1185">Reference proteome</keyword>
<dbReference type="EMBL" id="CP007451">
    <property type="protein sequence ID" value="AHW61045.1"/>
    <property type="molecule type" value="Genomic_DNA"/>
</dbReference>
<dbReference type="Proteomes" id="UP000023772">
    <property type="component" value="Chromosome"/>
</dbReference>
<organism evidence="1 2">
    <name type="scientific">Draconibacterium orientale</name>
    <dbReference type="NCBI Taxonomy" id="1168034"/>
    <lineage>
        <taxon>Bacteria</taxon>
        <taxon>Pseudomonadati</taxon>
        <taxon>Bacteroidota</taxon>
        <taxon>Bacteroidia</taxon>
        <taxon>Marinilabiliales</taxon>
        <taxon>Prolixibacteraceae</taxon>
        <taxon>Draconibacterium</taxon>
    </lineage>
</organism>
<sequence length="102" mass="11823">MNKTNKTKSMNTKITMGNDEYILYIRKTTSTCSITNDDLGKYIWIWLRDRGADKIKEDVPCLWGKTAQKLDALKLPKTAAQFEFNRNLLPELYDYLDVLAAK</sequence>
<gene>
    <name evidence="1" type="ORF">FH5T_19235</name>
</gene>